<dbReference type="RefSeq" id="WP_209263117.1">
    <property type="nucleotide sequence ID" value="NZ_JAFFZN010000001.1"/>
</dbReference>
<evidence type="ECO:0000259" key="4">
    <source>
        <dbReference type="Pfam" id="PF00109"/>
    </source>
</evidence>
<dbReference type="Proteomes" id="UP001518976">
    <property type="component" value="Unassembled WGS sequence"/>
</dbReference>
<evidence type="ECO:0000256" key="1">
    <source>
        <dbReference type="ARBA" id="ARBA00008467"/>
    </source>
</evidence>
<keyword evidence="7" id="KW-1185">Reference proteome</keyword>
<evidence type="ECO:0000256" key="3">
    <source>
        <dbReference type="RuleBase" id="RU003694"/>
    </source>
</evidence>
<evidence type="ECO:0000259" key="5">
    <source>
        <dbReference type="Pfam" id="PF02801"/>
    </source>
</evidence>
<dbReference type="InterPro" id="IPR000794">
    <property type="entry name" value="Beta-ketoacyl_synthase"/>
</dbReference>
<reference evidence="6 7" key="1">
    <citation type="submission" date="2021-02" db="EMBL/GenBank/DDBJ databases">
        <title>Streptomyces spirodelae sp. nov., isolated from duckweed.</title>
        <authorList>
            <person name="Saimee Y."/>
            <person name="Duangmal K."/>
        </authorList>
    </citation>
    <scope>NUCLEOTIDE SEQUENCE [LARGE SCALE GENOMIC DNA]</scope>
    <source>
        <strain evidence="6 7">DW4-2</strain>
    </source>
</reference>
<dbReference type="Pfam" id="PF00109">
    <property type="entry name" value="ketoacyl-synt"/>
    <property type="match status" value="1"/>
</dbReference>
<evidence type="ECO:0000256" key="2">
    <source>
        <dbReference type="ARBA" id="ARBA00022679"/>
    </source>
</evidence>
<evidence type="ECO:0000313" key="7">
    <source>
        <dbReference type="Proteomes" id="UP001518976"/>
    </source>
</evidence>
<name>A0ABS3WLJ6_9ACTN</name>
<gene>
    <name evidence="6" type="ORF">JW592_00615</name>
</gene>
<protein>
    <submittedName>
        <fullName evidence="6">3-oxoacyl-ACP synthase</fullName>
    </submittedName>
</protein>
<comment type="similarity">
    <text evidence="1 3">Belongs to the thiolase-like superfamily. Beta-ketoacyl-ACP synthases family.</text>
</comment>
<dbReference type="PANTHER" id="PTHR11712">
    <property type="entry name" value="POLYKETIDE SYNTHASE-RELATED"/>
    <property type="match status" value="1"/>
</dbReference>
<dbReference type="Pfam" id="PF02801">
    <property type="entry name" value="Ketoacyl-synt_C"/>
    <property type="match status" value="1"/>
</dbReference>
<evidence type="ECO:0000313" key="6">
    <source>
        <dbReference type="EMBL" id="MBO8183995.1"/>
    </source>
</evidence>
<sequence>MGPVITAWSAISPFGFGADAFRAGLRAGVPAPASATGPVPDAPARPVPDFAPRAVLGKKGTRSMDRVTALSVAAIGALMDRGDAPGASADGPAPGLVLGTTGSVQSTMDFTRSSLDGARPFHVDPARFPNTVMNCAAGQCAIWHGLKGPNATIAGGRAAGLLALNYARRLQAGGRAGTLFCGGAEEFSEARARLHHHSPGAPDGTVLGEGAAVLRLEPAGSVAAERDGLAEVVALEFGMYEEAEEIPATLLRCLRRALERAGARPMDVALVAPGAGTGAGGDSPERAALCELFGGRQPAEVDCTGLVGDTAAASAAFQVLAVLVRAEQDPALADRPALVTAVDHDGTLGCALLRPYPAR</sequence>
<dbReference type="InterPro" id="IPR016039">
    <property type="entry name" value="Thiolase-like"/>
</dbReference>
<proteinExistence type="inferred from homology"/>
<feature type="domain" description="Beta-ketoacyl synthase-like N-terminal" evidence="4">
    <location>
        <begin position="58"/>
        <end position="218"/>
    </location>
</feature>
<dbReference type="EMBL" id="JAFFZN010000001">
    <property type="protein sequence ID" value="MBO8183995.1"/>
    <property type="molecule type" value="Genomic_DNA"/>
</dbReference>
<dbReference type="SUPFAM" id="SSF53901">
    <property type="entry name" value="Thiolase-like"/>
    <property type="match status" value="2"/>
</dbReference>
<feature type="domain" description="Beta-ketoacyl synthase C-terminal" evidence="5">
    <location>
        <begin position="249"/>
        <end position="324"/>
    </location>
</feature>
<organism evidence="6 7">
    <name type="scientific">Streptomyces spirodelae</name>
    <dbReference type="NCBI Taxonomy" id="2812904"/>
    <lineage>
        <taxon>Bacteria</taxon>
        <taxon>Bacillati</taxon>
        <taxon>Actinomycetota</taxon>
        <taxon>Actinomycetes</taxon>
        <taxon>Kitasatosporales</taxon>
        <taxon>Streptomycetaceae</taxon>
        <taxon>Streptomyces</taxon>
    </lineage>
</organism>
<dbReference type="InterPro" id="IPR014030">
    <property type="entry name" value="Ketoacyl_synth_N"/>
</dbReference>
<dbReference type="InterPro" id="IPR014031">
    <property type="entry name" value="Ketoacyl_synth_C"/>
</dbReference>
<dbReference type="Gene3D" id="3.40.47.10">
    <property type="match status" value="2"/>
</dbReference>
<comment type="caution">
    <text evidence="6">The sequence shown here is derived from an EMBL/GenBank/DDBJ whole genome shotgun (WGS) entry which is preliminary data.</text>
</comment>
<keyword evidence="2 3" id="KW-0808">Transferase</keyword>
<dbReference type="PANTHER" id="PTHR11712:SF336">
    <property type="entry name" value="3-OXOACYL-[ACYL-CARRIER-PROTEIN] SYNTHASE, MITOCHONDRIAL"/>
    <property type="match status" value="1"/>
</dbReference>
<accession>A0ABS3WLJ6</accession>